<dbReference type="FunFam" id="1.10.510.10:FF:001356">
    <property type="entry name" value="Protein kinase like protein"/>
    <property type="match status" value="1"/>
</dbReference>
<dbReference type="PANTHER" id="PTHR44329">
    <property type="entry name" value="SERINE/THREONINE-PROTEIN KINASE TNNI3K-RELATED"/>
    <property type="match status" value="1"/>
</dbReference>
<reference evidence="3" key="2">
    <citation type="submission" date="2015-03" db="UniProtKB">
        <authorList>
            <consortium name="EnsemblPlants"/>
        </authorList>
    </citation>
    <scope>IDENTIFICATION</scope>
</reference>
<dbReference type="SUPFAM" id="SSF56112">
    <property type="entry name" value="Protein kinase-like (PK-like)"/>
    <property type="match status" value="1"/>
</dbReference>
<dbReference type="GO" id="GO:0005524">
    <property type="term" value="F:ATP binding"/>
    <property type="evidence" value="ECO:0007669"/>
    <property type="project" value="InterPro"/>
</dbReference>
<evidence type="ECO:0000313" key="3">
    <source>
        <dbReference type="EnsemblPlants" id="Bo3g018660.1"/>
    </source>
</evidence>
<feature type="compositionally biased region" description="Gly residues" evidence="1">
    <location>
        <begin position="96"/>
        <end position="111"/>
    </location>
</feature>
<name>A0A0D3B2T6_BRAOL</name>
<feature type="domain" description="Protein kinase" evidence="2">
    <location>
        <begin position="354"/>
        <end position="604"/>
    </location>
</feature>
<dbReference type="InterPro" id="IPR051681">
    <property type="entry name" value="Ser/Thr_Kinases-Pseudokinases"/>
</dbReference>
<dbReference type="InterPro" id="IPR000719">
    <property type="entry name" value="Prot_kinase_dom"/>
</dbReference>
<dbReference type="KEGG" id="boe:106336388"/>
<dbReference type="Proteomes" id="UP000032141">
    <property type="component" value="Chromosome C3"/>
</dbReference>
<dbReference type="GeneID" id="106336388"/>
<dbReference type="GO" id="GO:0004674">
    <property type="term" value="F:protein serine/threonine kinase activity"/>
    <property type="evidence" value="ECO:0007669"/>
    <property type="project" value="TreeGrafter"/>
</dbReference>
<protein>
    <recommendedName>
        <fullName evidence="2">Protein kinase domain-containing protein</fullName>
    </recommendedName>
</protein>
<dbReference type="PRINTS" id="PR00109">
    <property type="entry name" value="TYRKINASE"/>
</dbReference>
<dbReference type="HOGENOM" id="CLU_033495_0_0_1"/>
<dbReference type="Gene3D" id="1.10.510.10">
    <property type="entry name" value="Transferase(Phosphotransferase) domain 1"/>
    <property type="match status" value="1"/>
</dbReference>
<organism evidence="3 4">
    <name type="scientific">Brassica oleracea var. oleracea</name>
    <dbReference type="NCBI Taxonomy" id="109376"/>
    <lineage>
        <taxon>Eukaryota</taxon>
        <taxon>Viridiplantae</taxon>
        <taxon>Streptophyta</taxon>
        <taxon>Embryophyta</taxon>
        <taxon>Tracheophyta</taxon>
        <taxon>Spermatophyta</taxon>
        <taxon>Magnoliopsida</taxon>
        <taxon>eudicotyledons</taxon>
        <taxon>Gunneridae</taxon>
        <taxon>Pentapetalae</taxon>
        <taxon>rosids</taxon>
        <taxon>malvids</taxon>
        <taxon>Brassicales</taxon>
        <taxon>Brassicaceae</taxon>
        <taxon>Brassiceae</taxon>
        <taxon>Brassica</taxon>
    </lineage>
</organism>
<evidence type="ECO:0000256" key="1">
    <source>
        <dbReference type="SAM" id="MobiDB-lite"/>
    </source>
</evidence>
<keyword evidence="4" id="KW-1185">Reference proteome</keyword>
<sequence>MAAALECWSSRAGAGDALDDDLVDQVLMRTHDRSESLITSPPETALNVEGSAPVLDQSSSAMQKRFQRLSRNVSGAIASLKNSLSLDSARDNNNQSGGGGGGGGGPSPRADVGGGRKLLWATVVRNLAKMYPGSQLPEKLVSNLKKHYDSLPFSYSQAGFDMKEVFLHVKLIEQASGDDNPVFMIQEVSSEGARGSVLRLTFACNSSLSWSTMSGALDGASISCKKLQIFEKKGLTLGVVLLLDQSGQESLFKIRVENALKSVTRKPRPTSTSVKLPFGLCGCQEQNGGVGELGGVEEESIQHGNRLGVESMNSVIQLQVPLPSSSFAVSVDEWQTIKSGGGEIGKWLLSSDSFEFGDQIGPSSFKGIFRGKRVAIEKLKGCDKGNSYEFEIRKDFLELMTCGHKSILQFYGVCIDENHGLCVVTKLMEGGSLHELMLKNKKLQSKQILRIAVDIAEGLKFVNDHGVAYRDLNAQRILLDKHGNACLGDIGIVTACKSFGEAVEYETDGYRWLAPEIIAGDPENTRETWMSNAYSFGMVLWEMVTGEAAYASCSPVQAAVGIAACGLRPEIPKECPQALRTLMINCWNNSPSKRPNFSDIHSSLLRAMSR</sequence>
<dbReference type="Gramene" id="Bo3g018660.1">
    <property type="protein sequence ID" value="Bo3g018660.1"/>
    <property type="gene ID" value="Bo3g018660"/>
</dbReference>
<dbReference type="InterPro" id="IPR001245">
    <property type="entry name" value="Ser-Thr/Tyr_kinase_cat_dom"/>
</dbReference>
<dbReference type="STRING" id="109376.A0A0D3B2T6"/>
<evidence type="ECO:0000313" key="4">
    <source>
        <dbReference type="Proteomes" id="UP000032141"/>
    </source>
</evidence>
<proteinExistence type="predicted"/>
<feature type="region of interest" description="Disordered" evidence="1">
    <location>
        <begin position="87"/>
        <end position="111"/>
    </location>
</feature>
<reference evidence="3 4" key="1">
    <citation type="journal article" date="2014" name="Genome Biol.">
        <title>Transcriptome and methylome profiling reveals relics of genome dominance in the mesopolyploid Brassica oleracea.</title>
        <authorList>
            <person name="Parkin I.A."/>
            <person name="Koh C."/>
            <person name="Tang H."/>
            <person name="Robinson S.J."/>
            <person name="Kagale S."/>
            <person name="Clarke W.E."/>
            <person name="Town C.D."/>
            <person name="Nixon J."/>
            <person name="Krishnakumar V."/>
            <person name="Bidwell S.L."/>
            <person name="Denoeud F."/>
            <person name="Belcram H."/>
            <person name="Links M.G."/>
            <person name="Just J."/>
            <person name="Clarke C."/>
            <person name="Bender T."/>
            <person name="Huebert T."/>
            <person name="Mason A.S."/>
            <person name="Pires J.C."/>
            <person name="Barker G."/>
            <person name="Moore J."/>
            <person name="Walley P.G."/>
            <person name="Manoli S."/>
            <person name="Batley J."/>
            <person name="Edwards D."/>
            <person name="Nelson M.N."/>
            <person name="Wang X."/>
            <person name="Paterson A.H."/>
            <person name="King G."/>
            <person name="Bancroft I."/>
            <person name="Chalhoub B."/>
            <person name="Sharpe A.G."/>
        </authorList>
    </citation>
    <scope>NUCLEOTIDE SEQUENCE</scope>
    <source>
        <strain evidence="3 4">cv. TO1000</strain>
    </source>
</reference>
<accession>A0A0D3B2T6</accession>
<dbReference type="AlphaFoldDB" id="A0A0D3B2T6"/>
<dbReference type="OMA" id="KFVNDHG"/>
<dbReference type="RefSeq" id="XP_013630669.1">
    <property type="nucleotide sequence ID" value="XM_013775215.1"/>
</dbReference>
<dbReference type="InterPro" id="IPR055801">
    <property type="entry name" value="DUF7377"/>
</dbReference>
<dbReference type="EnsemblPlants" id="Bo3g018660.1">
    <property type="protein sequence ID" value="Bo3g018660.1"/>
    <property type="gene ID" value="Bo3g018660"/>
</dbReference>
<dbReference type="eggNOG" id="KOG0192">
    <property type="taxonomic scope" value="Eukaryota"/>
</dbReference>
<evidence type="ECO:0000259" key="2">
    <source>
        <dbReference type="PROSITE" id="PS50011"/>
    </source>
</evidence>
<dbReference type="InterPro" id="IPR011009">
    <property type="entry name" value="Kinase-like_dom_sf"/>
</dbReference>
<dbReference type="PANTHER" id="PTHR44329:SF84">
    <property type="entry name" value="PROTEIN KINASE LIKE PROTEIN"/>
    <property type="match status" value="1"/>
</dbReference>
<dbReference type="Pfam" id="PF07714">
    <property type="entry name" value="PK_Tyr_Ser-Thr"/>
    <property type="match status" value="1"/>
</dbReference>
<dbReference type="PROSITE" id="PS50011">
    <property type="entry name" value="PROTEIN_KINASE_DOM"/>
    <property type="match status" value="1"/>
</dbReference>
<dbReference type="OrthoDB" id="4062651at2759"/>
<dbReference type="Pfam" id="PF24093">
    <property type="entry name" value="DUF7377"/>
    <property type="match status" value="1"/>
</dbReference>